<reference evidence="2 3" key="1">
    <citation type="journal article" date="2017" name="Genome Announc.">
        <title>Complete Genome Sequences of Two Acetylene-Fermenting Pelobacter acetylenicus Strains.</title>
        <authorList>
            <person name="Sutton J.M."/>
            <person name="Baesman S.M."/>
            <person name="Fierst J.L."/>
            <person name="Poret-Peterson A.T."/>
            <person name="Oremland R.S."/>
            <person name="Dunlap D.S."/>
            <person name="Akob D.M."/>
        </authorList>
    </citation>
    <scope>NUCLEOTIDE SEQUENCE [LARGE SCALE GENOMIC DNA]</scope>
    <source>
        <strain evidence="2 3">DSM 3247</strain>
    </source>
</reference>
<dbReference type="CDD" id="cd05403">
    <property type="entry name" value="NT_KNTase_like"/>
    <property type="match status" value="1"/>
</dbReference>
<evidence type="ECO:0000259" key="1">
    <source>
        <dbReference type="Pfam" id="PF18765"/>
    </source>
</evidence>
<dbReference type="Gene3D" id="1.10.10.10">
    <property type="entry name" value="Winged helix-like DNA-binding domain superfamily/Winged helix DNA-binding domain"/>
    <property type="match status" value="1"/>
</dbReference>
<dbReference type="OrthoDB" id="8223306at2"/>
<dbReference type="GO" id="GO:0006355">
    <property type="term" value="P:regulation of DNA-templated transcription"/>
    <property type="evidence" value="ECO:0007669"/>
    <property type="project" value="UniProtKB-ARBA"/>
</dbReference>
<dbReference type="CDD" id="cd00090">
    <property type="entry name" value="HTH_ARSR"/>
    <property type="match status" value="1"/>
</dbReference>
<dbReference type="SUPFAM" id="SSF46785">
    <property type="entry name" value="Winged helix' DNA-binding domain"/>
    <property type="match status" value="1"/>
</dbReference>
<dbReference type="AlphaFoldDB" id="A0A1L3GJM9"/>
<accession>A0A1L3GJM9</accession>
<dbReference type="SUPFAM" id="SSF81301">
    <property type="entry name" value="Nucleotidyltransferase"/>
    <property type="match status" value="1"/>
</dbReference>
<dbReference type="EMBL" id="CP015518">
    <property type="protein sequence ID" value="APG26147.1"/>
    <property type="molecule type" value="Genomic_DNA"/>
</dbReference>
<evidence type="ECO:0000313" key="3">
    <source>
        <dbReference type="Proteomes" id="UP000182264"/>
    </source>
</evidence>
<dbReference type="InterPro" id="IPR043519">
    <property type="entry name" value="NT_sf"/>
</dbReference>
<dbReference type="Gene3D" id="3.30.460.10">
    <property type="entry name" value="Beta Polymerase, domain 2"/>
    <property type="match status" value="1"/>
</dbReference>
<proteinExistence type="predicted"/>
<keyword evidence="3" id="KW-1185">Reference proteome</keyword>
<evidence type="ECO:0000313" key="2">
    <source>
        <dbReference type="EMBL" id="APG26147.1"/>
    </source>
</evidence>
<feature type="domain" description="Polymerase beta nucleotidyltransferase" evidence="1">
    <location>
        <begin position="109"/>
        <end position="179"/>
    </location>
</feature>
<sequence>MGNINSKTFNISDALFTKTQQQLLRLLFGQPDKSFYSKEIVDRAGIGTGTVLRELEKLSASGLLTVKKIGNQKHYQANPSSPIFEELKGIVRKTFGLSGPLRLALDQFKEKIKVAFIYGSVAKGSDTAGSDIDLMLISDQLTYPDLLVSFSELETQLGRQINPTIYTDEEFRSKITAESSFVVRVIEQPIVFLIGSQDDLPTV</sequence>
<name>A0A1L3GJM9_SYNAC</name>
<dbReference type="Pfam" id="PF18765">
    <property type="entry name" value="Polbeta"/>
    <property type="match status" value="1"/>
</dbReference>
<dbReference type="InterPro" id="IPR036388">
    <property type="entry name" value="WH-like_DNA-bd_sf"/>
</dbReference>
<dbReference type="STRING" id="29542.A6070_11080"/>
<gene>
    <name evidence="2" type="ORF">A7E75_02460</name>
</gene>
<dbReference type="Proteomes" id="UP000182264">
    <property type="component" value="Chromosome"/>
</dbReference>
<dbReference type="InterPro" id="IPR011991">
    <property type="entry name" value="ArsR-like_HTH"/>
</dbReference>
<dbReference type="RefSeq" id="WP_072287983.1">
    <property type="nucleotide sequence ID" value="NZ_CP015455.1"/>
</dbReference>
<protein>
    <submittedName>
        <fullName evidence="2">Transcriptional regulator</fullName>
    </submittedName>
</protein>
<organism evidence="2 3">
    <name type="scientific">Syntrophotalea acetylenica</name>
    <name type="common">Pelobacter acetylenicus</name>
    <dbReference type="NCBI Taxonomy" id="29542"/>
    <lineage>
        <taxon>Bacteria</taxon>
        <taxon>Pseudomonadati</taxon>
        <taxon>Thermodesulfobacteriota</taxon>
        <taxon>Desulfuromonadia</taxon>
        <taxon>Desulfuromonadales</taxon>
        <taxon>Syntrophotaleaceae</taxon>
        <taxon>Syntrophotalea</taxon>
    </lineage>
</organism>
<dbReference type="InterPro" id="IPR036390">
    <property type="entry name" value="WH_DNA-bd_sf"/>
</dbReference>
<dbReference type="KEGG" id="pace:A6070_11080"/>
<dbReference type="InterPro" id="IPR041633">
    <property type="entry name" value="Polbeta"/>
</dbReference>